<keyword evidence="8" id="KW-1185">Reference proteome</keyword>
<evidence type="ECO:0000256" key="1">
    <source>
        <dbReference type="ARBA" id="ARBA00022723"/>
    </source>
</evidence>
<evidence type="ECO:0000256" key="3">
    <source>
        <dbReference type="ARBA" id="ARBA00022833"/>
    </source>
</evidence>
<dbReference type="InterPro" id="IPR036236">
    <property type="entry name" value="Znf_C2H2_sf"/>
</dbReference>
<dbReference type="OrthoDB" id="7848332at2759"/>
<dbReference type="PANTHER" id="PTHR13267">
    <property type="entry name" value="ZINC FINGER PROTEIN 277"/>
    <property type="match status" value="1"/>
</dbReference>
<evidence type="ECO:0000256" key="5">
    <source>
        <dbReference type="SAM" id="MobiDB-lite"/>
    </source>
</evidence>
<evidence type="ECO:0000256" key="2">
    <source>
        <dbReference type="ARBA" id="ARBA00022771"/>
    </source>
</evidence>
<proteinExistence type="inferred from homology"/>
<keyword evidence="3" id="KW-0862">Zinc</keyword>
<feature type="domain" description="C2H2-type" evidence="6">
    <location>
        <begin position="78"/>
        <end position="101"/>
    </location>
</feature>
<name>A0A1Y2CXB7_9FUNG</name>
<feature type="domain" description="C2H2-type" evidence="6">
    <location>
        <begin position="319"/>
        <end position="341"/>
    </location>
</feature>
<evidence type="ECO:0000313" key="7">
    <source>
        <dbReference type="EMBL" id="ORY51672.1"/>
    </source>
</evidence>
<dbReference type="InterPro" id="IPR041661">
    <property type="entry name" value="ZN622/Rei1/Reh1_Znf-C2H2"/>
</dbReference>
<dbReference type="SMART" id="SM00355">
    <property type="entry name" value="ZnF_C2H2"/>
    <property type="match status" value="3"/>
</dbReference>
<keyword evidence="1" id="KW-0479">Metal-binding</keyword>
<keyword evidence="2" id="KW-0863">Zinc-finger</keyword>
<dbReference type="AlphaFoldDB" id="A0A1Y2CXB7"/>
<dbReference type="PANTHER" id="PTHR13267:SF3">
    <property type="entry name" value="ZINC FINGER PROTEIN 277"/>
    <property type="match status" value="1"/>
</dbReference>
<reference evidence="7 8" key="1">
    <citation type="submission" date="2016-07" db="EMBL/GenBank/DDBJ databases">
        <title>Pervasive Adenine N6-methylation of Active Genes in Fungi.</title>
        <authorList>
            <consortium name="DOE Joint Genome Institute"/>
            <person name="Mondo S.J."/>
            <person name="Dannebaum R.O."/>
            <person name="Kuo R.C."/>
            <person name="Labutti K."/>
            <person name="Haridas S."/>
            <person name="Kuo A."/>
            <person name="Salamov A."/>
            <person name="Ahrendt S.R."/>
            <person name="Lipzen A."/>
            <person name="Sullivan W."/>
            <person name="Andreopoulos W.B."/>
            <person name="Clum A."/>
            <person name="Lindquist E."/>
            <person name="Daum C."/>
            <person name="Ramamoorthy G.K."/>
            <person name="Gryganskyi A."/>
            <person name="Culley D."/>
            <person name="Magnuson J.K."/>
            <person name="James T.Y."/>
            <person name="O'Malley M.A."/>
            <person name="Stajich J.E."/>
            <person name="Spatafora J.W."/>
            <person name="Visel A."/>
            <person name="Grigoriev I.V."/>
        </authorList>
    </citation>
    <scope>NUCLEOTIDE SEQUENCE [LARGE SCALE GENOMIC DNA]</scope>
    <source>
        <strain evidence="7 8">JEL800</strain>
    </source>
</reference>
<feature type="compositionally biased region" description="Acidic residues" evidence="5">
    <location>
        <begin position="148"/>
        <end position="169"/>
    </location>
</feature>
<dbReference type="EMBL" id="MCGO01000005">
    <property type="protein sequence ID" value="ORY51672.1"/>
    <property type="molecule type" value="Genomic_DNA"/>
</dbReference>
<evidence type="ECO:0000313" key="8">
    <source>
        <dbReference type="Proteomes" id="UP000193642"/>
    </source>
</evidence>
<accession>A0A1Y2CXB7</accession>
<protein>
    <recommendedName>
        <fullName evidence="6">C2H2-type domain-containing protein</fullName>
    </recommendedName>
</protein>
<feature type="domain" description="C2H2-type" evidence="6">
    <location>
        <begin position="461"/>
        <end position="483"/>
    </location>
</feature>
<dbReference type="STRING" id="329046.A0A1Y2CXB7"/>
<comment type="similarity">
    <text evidence="4">Belongs to the ZNF277 family.</text>
</comment>
<feature type="region of interest" description="Disordered" evidence="5">
    <location>
        <begin position="1"/>
        <end position="64"/>
    </location>
</feature>
<dbReference type="InterPro" id="IPR013087">
    <property type="entry name" value="Znf_C2H2_type"/>
</dbReference>
<feature type="compositionally biased region" description="Basic and acidic residues" evidence="5">
    <location>
        <begin position="41"/>
        <end position="50"/>
    </location>
</feature>
<dbReference type="InterPro" id="IPR040048">
    <property type="entry name" value="ZNF277"/>
</dbReference>
<organism evidence="7 8">
    <name type="scientific">Rhizoclosmatium globosum</name>
    <dbReference type="NCBI Taxonomy" id="329046"/>
    <lineage>
        <taxon>Eukaryota</taxon>
        <taxon>Fungi</taxon>
        <taxon>Fungi incertae sedis</taxon>
        <taxon>Chytridiomycota</taxon>
        <taxon>Chytridiomycota incertae sedis</taxon>
        <taxon>Chytridiomycetes</taxon>
        <taxon>Chytridiales</taxon>
        <taxon>Chytriomycetaceae</taxon>
        <taxon>Rhizoclosmatium</taxon>
    </lineage>
</organism>
<gene>
    <name evidence="7" type="ORF">BCR33DRAFT_712683</name>
</gene>
<evidence type="ECO:0000259" key="6">
    <source>
        <dbReference type="PROSITE" id="PS00028"/>
    </source>
</evidence>
<dbReference type="Proteomes" id="UP000193642">
    <property type="component" value="Unassembled WGS sequence"/>
</dbReference>
<dbReference type="PROSITE" id="PS00028">
    <property type="entry name" value="ZINC_FINGER_C2H2_1"/>
    <property type="match status" value="3"/>
</dbReference>
<comment type="caution">
    <text evidence="7">The sequence shown here is derived from an EMBL/GenBank/DDBJ whole genome shotgun (WGS) entry which is preliminary data.</text>
</comment>
<sequence length="522" mass="60119">MRPLRSIGRGVSLPPSPSLPPPKRRLRTRPQSASEAVNPNPKDDKDLDEKDEKDEKEEPAKQLIPESSFFSGISHFACPFPLCNDALDQSSLLNPHKVLDHLASVHRLCVCRRTQVMPYLDWYLVKWGGIMDDHLIAKSHPQPQPDPLTEDEIDCFSGQEDEDDLDDDHDMYSLSDSKEHAQPDTSILYEIYNELQIPFTLEDVSTYKSFTCTGNPTSTTPASTSHNPSQLQPIYHLGHPNTPTDLYLRHSLHKNKLTSLLTHQKTSLHTSPPPPRKCIFYLFTHMHQEHSFHLGNPLNLIDVDTLFTELEAKMAKGVCIYCEGVFPDTVVLRRHMRKKRHFKVNPWNCEYDRFYLINYSDFEGRRWLDYDEDDEMDEDKRGQEELGDWEDWHADLEDLGGEGTMCLFEDVMLPNVQEAVEHLETMHGFSLKGIKREYALTEYGIIRLINYIRGCTAELTCFGCQNVFPTMEDLSVHYGTSGHHISGIPVKGDPFWREVEHLFPSYEGDPLLTWDCEDEDED</sequence>
<dbReference type="SUPFAM" id="SSF57667">
    <property type="entry name" value="beta-beta-alpha zinc fingers"/>
    <property type="match status" value="2"/>
</dbReference>
<feature type="region of interest" description="Disordered" evidence="5">
    <location>
        <begin position="138"/>
        <end position="179"/>
    </location>
</feature>
<dbReference type="GO" id="GO:0008270">
    <property type="term" value="F:zinc ion binding"/>
    <property type="evidence" value="ECO:0007669"/>
    <property type="project" value="UniProtKB-KW"/>
</dbReference>
<evidence type="ECO:0000256" key="4">
    <source>
        <dbReference type="ARBA" id="ARBA00034119"/>
    </source>
</evidence>
<dbReference type="Pfam" id="PF12756">
    <property type="entry name" value="zf-C2H2_2"/>
    <property type="match status" value="2"/>
</dbReference>